<dbReference type="PANTHER" id="PTHR37984:SF15">
    <property type="entry name" value="INTEGRASE CATALYTIC DOMAIN-CONTAINING PROTEIN"/>
    <property type="match status" value="1"/>
</dbReference>
<dbReference type="AlphaFoldDB" id="A0AAV0BT10"/>
<dbReference type="Gene3D" id="3.30.420.10">
    <property type="entry name" value="Ribonuclease H-like superfamily/Ribonuclease H"/>
    <property type="match status" value="1"/>
</dbReference>
<dbReference type="GO" id="GO:0003676">
    <property type="term" value="F:nucleic acid binding"/>
    <property type="evidence" value="ECO:0007669"/>
    <property type="project" value="InterPro"/>
</dbReference>
<comment type="caution">
    <text evidence="2">The sequence shown here is derived from an EMBL/GenBank/DDBJ whole genome shotgun (WGS) entry which is preliminary data.</text>
</comment>
<accession>A0AAV0BT10</accession>
<dbReference type="EMBL" id="CALTRL010006067">
    <property type="protein sequence ID" value="CAH7689367.1"/>
    <property type="molecule type" value="Genomic_DNA"/>
</dbReference>
<dbReference type="InterPro" id="IPR050951">
    <property type="entry name" value="Retrovirus_Pol_polyprotein"/>
</dbReference>
<organism evidence="2 3">
    <name type="scientific">Phakopsora pachyrhizi</name>
    <name type="common">Asian soybean rust disease fungus</name>
    <dbReference type="NCBI Taxonomy" id="170000"/>
    <lineage>
        <taxon>Eukaryota</taxon>
        <taxon>Fungi</taxon>
        <taxon>Dikarya</taxon>
        <taxon>Basidiomycota</taxon>
        <taxon>Pucciniomycotina</taxon>
        <taxon>Pucciniomycetes</taxon>
        <taxon>Pucciniales</taxon>
        <taxon>Phakopsoraceae</taxon>
        <taxon>Phakopsora</taxon>
    </lineage>
</organism>
<feature type="region of interest" description="Disordered" evidence="1">
    <location>
        <begin position="379"/>
        <end position="427"/>
    </location>
</feature>
<feature type="compositionally biased region" description="Basic and acidic residues" evidence="1">
    <location>
        <begin position="391"/>
        <end position="407"/>
    </location>
</feature>
<name>A0AAV0BT10_PHAPC</name>
<gene>
    <name evidence="2" type="ORF">PPACK8108_LOCUS24425</name>
</gene>
<dbReference type="Proteomes" id="UP001153365">
    <property type="component" value="Unassembled WGS sequence"/>
</dbReference>
<feature type="region of interest" description="Disordered" evidence="1">
    <location>
        <begin position="176"/>
        <end position="199"/>
    </location>
</feature>
<dbReference type="InterPro" id="IPR036397">
    <property type="entry name" value="RNaseH_sf"/>
</dbReference>
<evidence type="ECO:0000313" key="2">
    <source>
        <dbReference type="EMBL" id="CAH7689367.1"/>
    </source>
</evidence>
<protein>
    <submittedName>
        <fullName evidence="2">Uncharacterized protein</fullName>
    </submittedName>
</protein>
<evidence type="ECO:0000313" key="3">
    <source>
        <dbReference type="Proteomes" id="UP001153365"/>
    </source>
</evidence>
<reference evidence="2" key="1">
    <citation type="submission" date="2022-06" db="EMBL/GenBank/DDBJ databases">
        <authorList>
            <consortium name="SYNGENTA / RWTH Aachen University"/>
        </authorList>
    </citation>
    <scope>NUCLEOTIDE SEQUENCE</scope>
</reference>
<proteinExistence type="predicted"/>
<dbReference type="PANTHER" id="PTHR37984">
    <property type="entry name" value="PROTEIN CBG26694"/>
    <property type="match status" value="1"/>
</dbReference>
<feature type="compositionally biased region" description="Acidic residues" evidence="1">
    <location>
        <begin position="183"/>
        <end position="199"/>
    </location>
</feature>
<keyword evidence="3" id="KW-1185">Reference proteome</keyword>
<sequence>MCAESRAKWEEKLPLALFADRISTKRTTEYSPYELMFGQPAVLPVDVEMERYLGIDLEEVRTTGELLTGRMDQLARKNEVLKMGYKRMMEARAKLVQYWDSRMAHRLRESLVPGDMVLAYNKSLEDQWGKLLHNRWNEPYRVVEQAPGKSYVLEELDGTQMARRSAAAHIKRFYAQGNRSQDQEEEEGEEEEERKEEEEGYGLVKMVQAGGGQLIHVGPEGVDKPASWLTITVTGRENRGRWRRQHLPHEAVVSDQIETEVKEGKEYNEEPEFIERCLSNKEERETMMVVSYGTKSSQLTRSFKGVIAPGPNTSVDLAKDKEEDNLSWSGIQVFGIRLSEHEGPHSHLIQPLSTSLRFDNTSKTDPCYLLTCQRKNLGTKPVEEQPTQRLDGYELGKPSEEEHEERVGVQLPGGQTLDKGAQPRIIT</sequence>
<evidence type="ECO:0000256" key="1">
    <source>
        <dbReference type="SAM" id="MobiDB-lite"/>
    </source>
</evidence>